<reference evidence="4" key="1">
    <citation type="journal article" date="2019" name="Plant Biotechnol. J.">
        <title>Genome sequencing of the Australian wild diploid species Gossypium australe highlights disease resistance and delayed gland morphogenesis.</title>
        <authorList>
            <person name="Cai Y."/>
            <person name="Cai X."/>
            <person name="Wang Q."/>
            <person name="Wang P."/>
            <person name="Zhang Y."/>
            <person name="Cai C."/>
            <person name="Xu Y."/>
            <person name="Wang K."/>
            <person name="Zhou Z."/>
            <person name="Wang C."/>
            <person name="Geng S."/>
            <person name="Li B."/>
            <person name="Dong Q."/>
            <person name="Hou Y."/>
            <person name="Wang H."/>
            <person name="Ai P."/>
            <person name="Liu Z."/>
            <person name="Yi F."/>
            <person name="Sun M."/>
            <person name="An G."/>
            <person name="Cheng J."/>
            <person name="Zhang Y."/>
            <person name="Shi Q."/>
            <person name="Xie Y."/>
            <person name="Shi X."/>
            <person name="Chang Y."/>
            <person name="Huang F."/>
            <person name="Chen Y."/>
            <person name="Hong S."/>
            <person name="Mi L."/>
            <person name="Sun Q."/>
            <person name="Zhang L."/>
            <person name="Zhou B."/>
            <person name="Peng R."/>
            <person name="Zhang X."/>
            <person name="Liu F."/>
        </authorList>
    </citation>
    <scope>NUCLEOTIDE SEQUENCE [LARGE SCALE GENOMIC DNA]</scope>
    <source>
        <strain evidence="4">cv. PA1801</strain>
    </source>
</reference>
<dbReference type="Pfam" id="PF13976">
    <property type="entry name" value="gag_pre-integrs"/>
    <property type="match status" value="1"/>
</dbReference>
<dbReference type="OrthoDB" id="1749397at2759"/>
<comment type="caution">
    <text evidence="3">The sequence shown here is derived from an EMBL/GenBank/DDBJ whole genome shotgun (WGS) entry which is preliminary data.</text>
</comment>
<proteinExistence type="predicted"/>
<dbReference type="Proteomes" id="UP000325315">
    <property type="component" value="Unassembled WGS sequence"/>
</dbReference>
<evidence type="ECO:0000313" key="4">
    <source>
        <dbReference type="Proteomes" id="UP000325315"/>
    </source>
</evidence>
<dbReference type="PANTHER" id="PTHR47481:SF10">
    <property type="entry name" value="COPIA-LIKE POLYPROTEIN_RETROTRANSPOSON"/>
    <property type="match status" value="1"/>
</dbReference>
<dbReference type="InterPro" id="IPR012337">
    <property type="entry name" value="RNaseH-like_sf"/>
</dbReference>
<organism evidence="3 4">
    <name type="scientific">Gossypium australe</name>
    <dbReference type="NCBI Taxonomy" id="47621"/>
    <lineage>
        <taxon>Eukaryota</taxon>
        <taxon>Viridiplantae</taxon>
        <taxon>Streptophyta</taxon>
        <taxon>Embryophyta</taxon>
        <taxon>Tracheophyta</taxon>
        <taxon>Spermatophyta</taxon>
        <taxon>Magnoliopsida</taxon>
        <taxon>eudicotyledons</taxon>
        <taxon>Gunneridae</taxon>
        <taxon>Pentapetalae</taxon>
        <taxon>rosids</taxon>
        <taxon>malvids</taxon>
        <taxon>Malvales</taxon>
        <taxon>Malvaceae</taxon>
        <taxon>Malvoideae</taxon>
        <taxon>Gossypium</taxon>
    </lineage>
</organism>
<accession>A0A5B6V7J9</accession>
<feature type="region of interest" description="Disordered" evidence="1">
    <location>
        <begin position="247"/>
        <end position="285"/>
    </location>
</feature>
<protein>
    <submittedName>
        <fullName evidence="3">Retrovirus-related Pol polyprotein from transposon TNT 1-94</fullName>
    </submittedName>
</protein>
<feature type="compositionally biased region" description="Polar residues" evidence="1">
    <location>
        <begin position="247"/>
        <end position="268"/>
    </location>
</feature>
<dbReference type="GO" id="GO:0003676">
    <property type="term" value="F:nucleic acid binding"/>
    <property type="evidence" value="ECO:0007669"/>
    <property type="project" value="InterPro"/>
</dbReference>
<dbReference type="Pfam" id="PF14223">
    <property type="entry name" value="Retrotran_gag_2"/>
    <property type="match status" value="1"/>
</dbReference>
<evidence type="ECO:0000256" key="1">
    <source>
        <dbReference type="SAM" id="MobiDB-lite"/>
    </source>
</evidence>
<keyword evidence="4" id="KW-1185">Reference proteome</keyword>
<dbReference type="SUPFAM" id="SSF53098">
    <property type="entry name" value="Ribonuclease H-like"/>
    <property type="match status" value="1"/>
</dbReference>
<dbReference type="InterPro" id="IPR025724">
    <property type="entry name" value="GAG-pre-integrase_dom"/>
</dbReference>
<sequence length="453" mass="50976">MATDITTDVDTPRQSFNSGEAVHLPEIMSSTGIHYFAEHDTIKLSEQNFLLWKHQLLLILEGYGLEGFVLGTTPPPTTFILGTDGQLVANPVFLVHNKQDKFLALWLLSTVSDAILVHLTAAKTSHDIWTTINRRFGAKSNIKLSSMRHELYSIKKGSLTIKDYISKVKGLSDNLTATGCLVTEQEQVSVILAGLPIEFESIRILASVTFLSLELVTEMLLDCEARQLALLTDLPLQANMVTQSQQGDFDNMKSSSNSARSFHQNQRGQARGWSRGRSRGSSRGWSGFKPQCQLCGCSTFVSGSRLLHLKNILHVPADIRTGKILLEGHMHNGLYHFDFSWPPLQRLSSPRSVGSPLMCNTQIPSSVELWHDRLGHPYHTTLARILKSCKISFRHRNLQFMCTPCKVPFELVASDVWGPSHMSSNDFSYYLSFVDMYSRFTWLYFLKSKSEIF</sequence>
<dbReference type="InterPro" id="IPR036397">
    <property type="entry name" value="RNaseH_sf"/>
</dbReference>
<feature type="domain" description="GAG-pre-integrase" evidence="2">
    <location>
        <begin position="333"/>
        <end position="405"/>
    </location>
</feature>
<gene>
    <name evidence="3" type="ORF">EPI10_000306</name>
</gene>
<dbReference type="AlphaFoldDB" id="A0A5B6V7J9"/>
<name>A0A5B6V7J9_9ROSI</name>
<dbReference type="Gene3D" id="3.30.420.10">
    <property type="entry name" value="Ribonuclease H-like superfamily/Ribonuclease H"/>
    <property type="match status" value="1"/>
</dbReference>
<evidence type="ECO:0000313" key="3">
    <source>
        <dbReference type="EMBL" id="KAA3465105.1"/>
    </source>
</evidence>
<dbReference type="EMBL" id="SMMG02000007">
    <property type="protein sequence ID" value="KAA3465105.1"/>
    <property type="molecule type" value="Genomic_DNA"/>
</dbReference>
<evidence type="ECO:0000259" key="2">
    <source>
        <dbReference type="Pfam" id="PF13976"/>
    </source>
</evidence>
<dbReference type="PANTHER" id="PTHR47481">
    <property type="match status" value="1"/>
</dbReference>